<name>A0A9Q0JCL4_9ROSI</name>
<reference evidence="3" key="2">
    <citation type="journal article" date="2023" name="Plants (Basel)">
        <title>Annotation of the Turnera subulata (Passifloraceae) Draft Genome Reveals the S-Locus Evolved after the Divergence of Turneroideae from Passifloroideae in a Stepwise Manner.</title>
        <authorList>
            <person name="Henning P.M."/>
            <person name="Roalson E.H."/>
            <person name="Mir W."/>
            <person name="McCubbin A.G."/>
            <person name="Shore J.S."/>
        </authorList>
    </citation>
    <scope>NUCLEOTIDE SEQUENCE</scope>
    <source>
        <strain evidence="3">F60SS</strain>
    </source>
</reference>
<evidence type="ECO:0000313" key="3">
    <source>
        <dbReference type="EMBL" id="KAJ4836624.1"/>
    </source>
</evidence>
<keyword evidence="1" id="KW-0479">Metal-binding</keyword>
<evidence type="ECO:0000259" key="2">
    <source>
        <dbReference type="PROSITE" id="PS51471"/>
    </source>
</evidence>
<keyword evidence="4" id="KW-1185">Reference proteome</keyword>
<protein>
    <recommendedName>
        <fullName evidence="2">Fe2OG dioxygenase domain-containing protein</fullName>
    </recommendedName>
</protein>
<accession>A0A9Q0JCL4</accession>
<dbReference type="InterPro" id="IPR050231">
    <property type="entry name" value="Iron_ascorbate_oxido_reductase"/>
</dbReference>
<dbReference type="GO" id="GO:0046872">
    <property type="term" value="F:metal ion binding"/>
    <property type="evidence" value="ECO:0007669"/>
    <property type="project" value="UniProtKB-KW"/>
</dbReference>
<evidence type="ECO:0000313" key="4">
    <source>
        <dbReference type="Proteomes" id="UP001141552"/>
    </source>
</evidence>
<keyword evidence="1" id="KW-0408">Iron</keyword>
<dbReference type="PANTHER" id="PTHR47990">
    <property type="entry name" value="2-OXOGLUTARATE (2OG) AND FE(II)-DEPENDENT OXYGENASE SUPERFAMILY PROTEIN-RELATED"/>
    <property type="match status" value="1"/>
</dbReference>
<organism evidence="3 4">
    <name type="scientific">Turnera subulata</name>
    <dbReference type="NCBI Taxonomy" id="218843"/>
    <lineage>
        <taxon>Eukaryota</taxon>
        <taxon>Viridiplantae</taxon>
        <taxon>Streptophyta</taxon>
        <taxon>Embryophyta</taxon>
        <taxon>Tracheophyta</taxon>
        <taxon>Spermatophyta</taxon>
        <taxon>Magnoliopsida</taxon>
        <taxon>eudicotyledons</taxon>
        <taxon>Gunneridae</taxon>
        <taxon>Pentapetalae</taxon>
        <taxon>rosids</taxon>
        <taxon>fabids</taxon>
        <taxon>Malpighiales</taxon>
        <taxon>Passifloraceae</taxon>
        <taxon>Turnera</taxon>
    </lineage>
</organism>
<keyword evidence="1" id="KW-0560">Oxidoreductase</keyword>
<feature type="domain" description="Fe2OG dioxygenase" evidence="2">
    <location>
        <begin position="53"/>
        <end position="162"/>
    </location>
</feature>
<dbReference type="InterPro" id="IPR044861">
    <property type="entry name" value="IPNS-like_FE2OG_OXY"/>
</dbReference>
<comment type="caution">
    <text evidence="3">The sequence shown here is derived from an EMBL/GenBank/DDBJ whole genome shotgun (WGS) entry which is preliminary data.</text>
</comment>
<dbReference type="InterPro" id="IPR005123">
    <property type="entry name" value="Oxoglu/Fe-dep_dioxygenase_dom"/>
</dbReference>
<dbReference type="InterPro" id="IPR027443">
    <property type="entry name" value="IPNS-like_sf"/>
</dbReference>
<dbReference type="Pfam" id="PF03171">
    <property type="entry name" value="2OG-FeII_Oxy"/>
    <property type="match status" value="1"/>
</dbReference>
<evidence type="ECO:0000256" key="1">
    <source>
        <dbReference type="RuleBase" id="RU003682"/>
    </source>
</evidence>
<dbReference type="AlphaFoldDB" id="A0A9Q0JCL4"/>
<dbReference type="OrthoDB" id="288590at2759"/>
<dbReference type="EMBL" id="JAKUCV010004061">
    <property type="protein sequence ID" value="KAJ4836624.1"/>
    <property type="molecule type" value="Genomic_DNA"/>
</dbReference>
<gene>
    <name evidence="3" type="ORF">Tsubulata_005464</name>
</gene>
<dbReference type="GO" id="GO:0016491">
    <property type="term" value="F:oxidoreductase activity"/>
    <property type="evidence" value="ECO:0007669"/>
    <property type="project" value="UniProtKB-KW"/>
</dbReference>
<comment type="similarity">
    <text evidence="1">Belongs to the iron/ascorbate-dependent oxidoreductase family.</text>
</comment>
<dbReference type="SUPFAM" id="SSF51197">
    <property type="entry name" value="Clavaminate synthase-like"/>
    <property type="match status" value="1"/>
</dbReference>
<dbReference type="PROSITE" id="PS51471">
    <property type="entry name" value="FE2OG_OXY"/>
    <property type="match status" value="1"/>
</dbReference>
<reference evidence="3" key="1">
    <citation type="submission" date="2022-02" db="EMBL/GenBank/DDBJ databases">
        <authorList>
            <person name="Henning P.M."/>
            <person name="McCubbin A.G."/>
            <person name="Shore J.S."/>
        </authorList>
    </citation>
    <scope>NUCLEOTIDE SEQUENCE</scope>
    <source>
        <strain evidence="3">F60SS</strain>
        <tissue evidence="3">Leaves</tissue>
    </source>
</reference>
<dbReference type="Proteomes" id="UP001141552">
    <property type="component" value="Unassembled WGS sequence"/>
</dbReference>
<sequence length="207" mass="23368">MLLQIHPGPNFCRRSTIEAFARTAATLAQSIAEILALHLGVKTRFFAENCAASSSYLRMNRYPPCPLSSLVYGIVPHTDSDFLTILHQDQIGGLQFKKNGSWLSLRPNPDALIISIGDLFQVIFNQMELQSDARLAYNLSIEHRVAAPREVERFTVAYFYCPSDDAVVQSCGKPAMYRKFSFREYRQQIQKDVEATGDKVGLSRFLI</sequence>
<proteinExistence type="inferred from homology"/>
<dbReference type="Gene3D" id="2.60.120.330">
    <property type="entry name" value="B-lactam Antibiotic, Isopenicillin N Synthase, Chain"/>
    <property type="match status" value="1"/>
</dbReference>